<evidence type="ECO:0000313" key="1">
    <source>
        <dbReference type="EMBL" id="KOY28706.1"/>
    </source>
</evidence>
<dbReference type="Proteomes" id="UP000037697">
    <property type="component" value="Unassembled WGS sequence"/>
</dbReference>
<evidence type="ECO:0000313" key="2">
    <source>
        <dbReference type="Proteomes" id="UP000037697"/>
    </source>
</evidence>
<proteinExistence type="predicted"/>
<sequence length="210" mass="24083">MKEVITHFDLDVLFDELSSQEMSNSLKAYTDGLDMFFEYIAAGSRTSLIREYKNFDATSLDPDDTKFVDDALFLANYDKSALRGENVVLFSEPVILSEFICAATLYNANEGVLRLISYRGEDKKVFTKWTTSIADNKSVTSYSVKDTVLGVILPQRCKFTAVKIAKFSSLFTDYKKLERVRVLLERVREIPLIQRQELQSRFQVINSHIK</sequence>
<dbReference type="EMBL" id="LIRS01000089">
    <property type="protein sequence ID" value="KOY28706.1"/>
    <property type="molecule type" value="Genomic_DNA"/>
</dbReference>
<reference evidence="1 2" key="1">
    <citation type="submission" date="2015-07" db="EMBL/GenBank/DDBJ databases">
        <title>Foodborne Vibrio parahaemolyticus Isolates.</title>
        <authorList>
            <person name="Ronholm J."/>
            <person name="Petronella N."/>
            <person name="Kenwell R."/>
            <person name="Banerjee S."/>
        </authorList>
    </citation>
    <scope>NUCLEOTIDE SEQUENCE [LARGE SCALE GENOMIC DNA]</scope>
    <source>
        <strain evidence="1 2">HS-06-05</strain>
    </source>
</reference>
<protein>
    <submittedName>
        <fullName evidence="1">Uncharacterized protein</fullName>
    </submittedName>
</protein>
<accession>A0AAW3IRM4</accession>
<gene>
    <name evidence="1" type="ORF">ACX05_17440</name>
</gene>
<comment type="caution">
    <text evidence="1">The sequence shown here is derived from an EMBL/GenBank/DDBJ whole genome shotgun (WGS) entry which is preliminary data.</text>
</comment>
<organism evidence="1 2">
    <name type="scientific">Vibrio parahaemolyticus</name>
    <dbReference type="NCBI Taxonomy" id="670"/>
    <lineage>
        <taxon>Bacteria</taxon>
        <taxon>Pseudomonadati</taxon>
        <taxon>Pseudomonadota</taxon>
        <taxon>Gammaproteobacteria</taxon>
        <taxon>Vibrionales</taxon>
        <taxon>Vibrionaceae</taxon>
        <taxon>Vibrio</taxon>
    </lineage>
</organism>
<name>A0AAW3IRM4_VIBPH</name>
<feature type="non-terminal residue" evidence="1">
    <location>
        <position position="210"/>
    </location>
</feature>
<dbReference type="AlphaFoldDB" id="A0AAW3IRM4"/>